<reference evidence="2" key="1">
    <citation type="journal article" date="2022" name="bioRxiv">
        <title>Sequencing and chromosome-scale assembly of the giantPleurodeles waltlgenome.</title>
        <authorList>
            <person name="Brown T."/>
            <person name="Elewa A."/>
            <person name="Iarovenko S."/>
            <person name="Subramanian E."/>
            <person name="Araus A.J."/>
            <person name="Petzold A."/>
            <person name="Susuki M."/>
            <person name="Suzuki K.-i.T."/>
            <person name="Hayashi T."/>
            <person name="Toyoda A."/>
            <person name="Oliveira C."/>
            <person name="Osipova E."/>
            <person name="Leigh N.D."/>
            <person name="Simon A."/>
            <person name="Yun M.H."/>
        </authorList>
    </citation>
    <scope>NUCLEOTIDE SEQUENCE</scope>
    <source>
        <strain evidence="2">20211129_DDA</strain>
        <tissue evidence="2">Liver</tissue>
    </source>
</reference>
<name>A0AAV7S8P7_PLEWA</name>
<protein>
    <submittedName>
        <fullName evidence="2">Uncharacterized protein</fullName>
    </submittedName>
</protein>
<accession>A0AAV7S8P7</accession>
<dbReference type="Proteomes" id="UP001066276">
    <property type="component" value="Chromosome 4_2"/>
</dbReference>
<feature type="region of interest" description="Disordered" evidence="1">
    <location>
        <begin position="1"/>
        <end position="47"/>
    </location>
</feature>
<evidence type="ECO:0000313" key="2">
    <source>
        <dbReference type="EMBL" id="KAJ1159598.1"/>
    </source>
</evidence>
<dbReference type="EMBL" id="JANPWB010000008">
    <property type="protein sequence ID" value="KAJ1159598.1"/>
    <property type="molecule type" value="Genomic_DNA"/>
</dbReference>
<sequence>MRRVNLRESSGGAGGDDGACWSRISQRERRERDRGAQLRLRGSGGGSGTWLVAHGETGWISLCHGEA</sequence>
<gene>
    <name evidence="2" type="ORF">NDU88_000105</name>
</gene>
<comment type="caution">
    <text evidence="2">The sequence shown here is derived from an EMBL/GenBank/DDBJ whole genome shotgun (WGS) entry which is preliminary data.</text>
</comment>
<keyword evidence="3" id="KW-1185">Reference proteome</keyword>
<organism evidence="2 3">
    <name type="scientific">Pleurodeles waltl</name>
    <name type="common">Iberian ribbed newt</name>
    <dbReference type="NCBI Taxonomy" id="8319"/>
    <lineage>
        <taxon>Eukaryota</taxon>
        <taxon>Metazoa</taxon>
        <taxon>Chordata</taxon>
        <taxon>Craniata</taxon>
        <taxon>Vertebrata</taxon>
        <taxon>Euteleostomi</taxon>
        <taxon>Amphibia</taxon>
        <taxon>Batrachia</taxon>
        <taxon>Caudata</taxon>
        <taxon>Salamandroidea</taxon>
        <taxon>Salamandridae</taxon>
        <taxon>Pleurodelinae</taxon>
        <taxon>Pleurodeles</taxon>
    </lineage>
</organism>
<dbReference type="AlphaFoldDB" id="A0AAV7S8P7"/>
<evidence type="ECO:0000256" key="1">
    <source>
        <dbReference type="SAM" id="MobiDB-lite"/>
    </source>
</evidence>
<feature type="compositionally biased region" description="Basic and acidic residues" evidence="1">
    <location>
        <begin position="25"/>
        <end position="36"/>
    </location>
</feature>
<proteinExistence type="predicted"/>
<evidence type="ECO:0000313" key="3">
    <source>
        <dbReference type="Proteomes" id="UP001066276"/>
    </source>
</evidence>